<accession>A0A1V4J8C7</accession>
<dbReference type="Proteomes" id="UP000190648">
    <property type="component" value="Unassembled WGS sequence"/>
</dbReference>
<gene>
    <name evidence="1" type="ORF">AV530_006109</name>
</gene>
<organism evidence="1 2">
    <name type="scientific">Patagioenas fasciata monilis</name>
    <dbReference type="NCBI Taxonomy" id="372326"/>
    <lineage>
        <taxon>Eukaryota</taxon>
        <taxon>Metazoa</taxon>
        <taxon>Chordata</taxon>
        <taxon>Craniata</taxon>
        <taxon>Vertebrata</taxon>
        <taxon>Euteleostomi</taxon>
        <taxon>Archelosauria</taxon>
        <taxon>Archosauria</taxon>
        <taxon>Dinosauria</taxon>
        <taxon>Saurischia</taxon>
        <taxon>Theropoda</taxon>
        <taxon>Coelurosauria</taxon>
        <taxon>Aves</taxon>
        <taxon>Neognathae</taxon>
        <taxon>Neoaves</taxon>
        <taxon>Columbimorphae</taxon>
        <taxon>Columbiformes</taxon>
        <taxon>Columbidae</taxon>
        <taxon>Patagioenas</taxon>
    </lineage>
</organism>
<dbReference type="AlphaFoldDB" id="A0A1V4J8C7"/>
<keyword evidence="2" id="KW-1185">Reference proteome</keyword>
<evidence type="ECO:0000313" key="1">
    <source>
        <dbReference type="EMBL" id="OPJ68478.1"/>
    </source>
</evidence>
<protein>
    <submittedName>
        <fullName evidence="1">Uncharacterized protein</fullName>
    </submittedName>
</protein>
<sequence>MCRKVKEERLEMETMGQENIGDEKADNLIPLEKEPLPDTRFIYLGYKEIPQYGHPQAEAPITMSTSEILNMSF</sequence>
<name>A0A1V4J8C7_PATFA</name>
<dbReference type="EMBL" id="LSYS01008581">
    <property type="protein sequence ID" value="OPJ68478.1"/>
    <property type="molecule type" value="Genomic_DNA"/>
</dbReference>
<reference evidence="1 2" key="1">
    <citation type="submission" date="2016-02" db="EMBL/GenBank/DDBJ databases">
        <title>Band-tailed pigeon sequencing and assembly.</title>
        <authorList>
            <person name="Soares A.E."/>
            <person name="Novak B.J."/>
            <person name="Rice E.S."/>
            <person name="O'Connell B."/>
            <person name="Chang D."/>
            <person name="Weber S."/>
            <person name="Shapiro B."/>
        </authorList>
    </citation>
    <scope>NUCLEOTIDE SEQUENCE [LARGE SCALE GENOMIC DNA]</scope>
    <source>
        <strain evidence="1">BTP2013</strain>
        <tissue evidence="1">Blood</tissue>
    </source>
</reference>
<comment type="caution">
    <text evidence="1">The sequence shown here is derived from an EMBL/GenBank/DDBJ whole genome shotgun (WGS) entry which is preliminary data.</text>
</comment>
<evidence type="ECO:0000313" key="2">
    <source>
        <dbReference type="Proteomes" id="UP000190648"/>
    </source>
</evidence>
<proteinExistence type="predicted"/>